<protein>
    <recommendedName>
        <fullName evidence="4">E2F-associated phosphoprotein</fullName>
    </recommendedName>
</protein>
<organism evidence="2 3">
    <name type="scientific">Linnemannia hyalina</name>
    <dbReference type="NCBI Taxonomy" id="64524"/>
    <lineage>
        <taxon>Eukaryota</taxon>
        <taxon>Fungi</taxon>
        <taxon>Fungi incertae sedis</taxon>
        <taxon>Mucoromycota</taxon>
        <taxon>Mortierellomycotina</taxon>
        <taxon>Mortierellomycetes</taxon>
        <taxon>Mortierellales</taxon>
        <taxon>Mortierellaceae</taxon>
        <taxon>Linnemannia</taxon>
    </lineage>
</organism>
<evidence type="ECO:0008006" key="4">
    <source>
        <dbReference type="Google" id="ProtNLM"/>
    </source>
</evidence>
<comment type="caution">
    <text evidence="2">The sequence shown here is derived from an EMBL/GenBank/DDBJ whole genome shotgun (WGS) entry which is preliminary data.</text>
</comment>
<feature type="compositionally biased region" description="Low complexity" evidence="1">
    <location>
        <begin position="25"/>
        <end position="39"/>
    </location>
</feature>
<feature type="compositionally biased region" description="Low complexity" evidence="1">
    <location>
        <begin position="246"/>
        <end position="256"/>
    </location>
</feature>
<feature type="compositionally biased region" description="Acidic residues" evidence="1">
    <location>
        <begin position="60"/>
        <end position="90"/>
    </location>
</feature>
<dbReference type="InterPro" id="IPR019370">
    <property type="entry name" value="E2F-assoc_phosphoprotein"/>
</dbReference>
<dbReference type="PANTHER" id="PTHR15967:SF0">
    <property type="entry name" value="E2F-ASSOCIATED PHOSPHOPROTEIN"/>
    <property type="match status" value="1"/>
</dbReference>
<feature type="region of interest" description="Disordered" evidence="1">
    <location>
        <begin position="1"/>
        <end position="140"/>
    </location>
</feature>
<dbReference type="GO" id="GO:0005634">
    <property type="term" value="C:nucleus"/>
    <property type="evidence" value="ECO:0007669"/>
    <property type="project" value="TreeGrafter"/>
</dbReference>
<dbReference type="AlphaFoldDB" id="A0A9P7Y306"/>
<sequence>MNASQLPTSTPAFKRKIRFGTIDVGSGSDSDSDSDSNGNLEAPPTNQQDAPDYYDPIYFDSDEEDEPEADEAVNDEGQGGDDDQDDDEKEYDILAGLSSGLNDSSAAAAGSSSSQMSDITKKLEESSMRESTKPTKKINKKRATISDADLLYDPDEDDRDENWLIKKISANRPPGCRPEDIWTDAILSCPMCLTQLCFDCQQHEAYTHQFRAMFVEHCRVVENERLRFPNVPKKANNHNKSKKASKSGSSLSTSLQGSTAAQSEVQEFKPSVDDDQDAVYNPVVCEICNTKVALIDQDEVFHFFNIIPTAV</sequence>
<dbReference type="Pfam" id="PF10238">
    <property type="entry name" value="Eapp_C"/>
    <property type="match status" value="1"/>
</dbReference>
<evidence type="ECO:0000313" key="2">
    <source>
        <dbReference type="EMBL" id="KAG9070559.1"/>
    </source>
</evidence>
<feature type="compositionally biased region" description="Low complexity" evidence="1">
    <location>
        <begin position="94"/>
        <end position="114"/>
    </location>
</feature>
<evidence type="ECO:0000313" key="3">
    <source>
        <dbReference type="Proteomes" id="UP000707451"/>
    </source>
</evidence>
<accession>A0A9P7Y306</accession>
<proteinExistence type="predicted"/>
<feature type="region of interest" description="Disordered" evidence="1">
    <location>
        <begin position="229"/>
        <end position="256"/>
    </location>
</feature>
<gene>
    <name evidence="2" type="ORF">KI688_008097</name>
</gene>
<dbReference type="Proteomes" id="UP000707451">
    <property type="component" value="Unassembled WGS sequence"/>
</dbReference>
<evidence type="ECO:0000256" key="1">
    <source>
        <dbReference type="SAM" id="MobiDB-lite"/>
    </source>
</evidence>
<keyword evidence="3" id="KW-1185">Reference proteome</keyword>
<feature type="compositionally biased region" description="Basic residues" evidence="1">
    <location>
        <begin position="235"/>
        <end position="245"/>
    </location>
</feature>
<reference evidence="2" key="1">
    <citation type="submission" date="2021-06" db="EMBL/GenBank/DDBJ databases">
        <title>Genome Sequence of Mortierella hyaline Strain SCG-10, a Cold-Adapted, Nitrate-Reducing Fungus Isolated from Soil in Minnesota, USA.</title>
        <authorList>
            <person name="Aldossari N."/>
        </authorList>
    </citation>
    <scope>NUCLEOTIDE SEQUENCE</scope>
    <source>
        <strain evidence="2">SCG-10</strain>
    </source>
</reference>
<feature type="compositionally biased region" description="Polar residues" evidence="1">
    <location>
        <begin position="1"/>
        <end position="11"/>
    </location>
</feature>
<feature type="compositionally biased region" description="Basic and acidic residues" evidence="1">
    <location>
        <begin position="119"/>
        <end position="133"/>
    </location>
</feature>
<dbReference type="OrthoDB" id="122464at2759"/>
<name>A0A9P7Y306_9FUNG</name>
<dbReference type="EMBL" id="JAHRHY010000003">
    <property type="protein sequence ID" value="KAG9070559.1"/>
    <property type="molecule type" value="Genomic_DNA"/>
</dbReference>
<dbReference type="PANTHER" id="PTHR15967">
    <property type="entry name" value="E2F-ASSOCIATED PHOSPHOPROTEIN"/>
    <property type="match status" value="1"/>
</dbReference>